<organism evidence="4 5">
    <name type="scientific">Edaphobacter aggregans</name>
    <dbReference type="NCBI Taxonomy" id="570835"/>
    <lineage>
        <taxon>Bacteria</taxon>
        <taxon>Pseudomonadati</taxon>
        <taxon>Acidobacteriota</taxon>
        <taxon>Terriglobia</taxon>
        <taxon>Terriglobales</taxon>
        <taxon>Acidobacteriaceae</taxon>
        <taxon>Edaphobacter</taxon>
    </lineage>
</organism>
<evidence type="ECO:0000256" key="2">
    <source>
        <dbReference type="ARBA" id="ARBA00023027"/>
    </source>
</evidence>
<keyword evidence="5" id="KW-1185">Reference proteome</keyword>
<dbReference type="Proteomes" id="UP000269669">
    <property type="component" value="Unassembled WGS sequence"/>
</dbReference>
<dbReference type="Gene3D" id="3.40.50.720">
    <property type="entry name" value="NAD(P)-binding Rossmann-like Domain"/>
    <property type="match status" value="2"/>
</dbReference>
<gene>
    <name evidence="4" type="ORF">EDE15_3114</name>
</gene>
<proteinExistence type="predicted"/>
<dbReference type="CDD" id="cd12166">
    <property type="entry name" value="2-Hacid_dh_7"/>
    <property type="match status" value="1"/>
</dbReference>
<dbReference type="InterPro" id="IPR006140">
    <property type="entry name" value="D-isomer_DH_NAD-bd"/>
</dbReference>
<keyword evidence="2" id="KW-0520">NAD</keyword>
<dbReference type="InterPro" id="IPR036291">
    <property type="entry name" value="NAD(P)-bd_dom_sf"/>
</dbReference>
<evidence type="ECO:0000313" key="4">
    <source>
        <dbReference type="EMBL" id="RSL17579.1"/>
    </source>
</evidence>
<dbReference type="Pfam" id="PF02826">
    <property type="entry name" value="2-Hacid_dh_C"/>
    <property type="match status" value="1"/>
</dbReference>
<dbReference type="RefSeq" id="WP_125486055.1">
    <property type="nucleotide sequence ID" value="NZ_RSDW01000001.1"/>
</dbReference>
<dbReference type="GO" id="GO:0016491">
    <property type="term" value="F:oxidoreductase activity"/>
    <property type="evidence" value="ECO:0007669"/>
    <property type="project" value="UniProtKB-KW"/>
</dbReference>
<dbReference type="PANTHER" id="PTHR43333">
    <property type="entry name" value="2-HACID_DH_C DOMAIN-CONTAINING PROTEIN"/>
    <property type="match status" value="1"/>
</dbReference>
<comment type="caution">
    <text evidence="4">The sequence shown here is derived from an EMBL/GenBank/DDBJ whole genome shotgun (WGS) entry which is preliminary data.</text>
</comment>
<dbReference type="OrthoDB" id="9805416at2"/>
<dbReference type="GO" id="GO:0051287">
    <property type="term" value="F:NAD binding"/>
    <property type="evidence" value="ECO:0007669"/>
    <property type="project" value="InterPro"/>
</dbReference>
<feature type="domain" description="D-isomer specific 2-hydroxyacid dehydrogenase NAD-binding" evidence="3">
    <location>
        <begin position="99"/>
        <end position="287"/>
    </location>
</feature>
<reference evidence="4 5" key="1">
    <citation type="submission" date="2018-12" db="EMBL/GenBank/DDBJ databases">
        <title>Sequencing of bacterial isolates from soil warming experiment in Harvard Forest, Massachusetts, USA.</title>
        <authorList>
            <person name="Deangelis K."/>
        </authorList>
    </citation>
    <scope>NUCLEOTIDE SEQUENCE [LARGE SCALE GENOMIC DNA]</scope>
    <source>
        <strain evidence="4 5">EB153</strain>
    </source>
</reference>
<sequence length="323" mass="35133">MLRVGVDANLSSDLLTGFPPEAEIVRIPRHPVGEISVDFLILLFFRKDAAETFSHLRDVKVIQSMMAGVDWITPWLPKGVTLCDGRGIHDISTSEWVLAAIMSSVKRFPLYRDAQLRQEWIGQASVLDGFLNESGPQMGQYRVLGDDLADKTVLIVGYGSIGAAIEARLAPFGVKILRVARSAKTDPAVSAIDDLHQLIPQADIITITVPLTDQTRGLIAAKEIALMKHGALLVNASRGPVVSTEALVEALNQHKLRAALDVTDPEPLPKGHPLWSAPNCLITPHVAGSTPDFIHRAFRFGVAQVKRYLAGESLENVVSDDGY</sequence>
<name>A0A3R9QBY7_9BACT</name>
<dbReference type="PANTHER" id="PTHR43333:SF1">
    <property type="entry name" value="D-ISOMER SPECIFIC 2-HYDROXYACID DEHYDROGENASE NAD-BINDING DOMAIN-CONTAINING PROTEIN"/>
    <property type="match status" value="1"/>
</dbReference>
<accession>A0A3R9QBY7</accession>
<evidence type="ECO:0000256" key="1">
    <source>
        <dbReference type="ARBA" id="ARBA00023002"/>
    </source>
</evidence>
<dbReference type="SUPFAM" id="SSF51735">
    <property type="entry name" value="NAD(P)-binding Rossmann-fold domains"/>
    <property type="match status" value="1"/>
</dbReference>
<evidence type="ECO:0000259" key="3">
    <source>
        <dbReference type="Pfam" id="PF02826"/>
    </source>
</evidence>
<dbReference type="EMBL" id="RSDW01000001">
    <property type="protein sequence ID" value="RSL17579.1"/>
    <property type="molecule type" value="Genomic_DNA"/>
</dbReference>
<protein>
    <submittedName>
        <fullName evidence="4">Phosphoglycerate dehydrogenase-like enzyme</fullName>
    </submittedName>
</protein>
<keyword evidence="1" id="KW-0560">Oxidoreductase</keyword>
<evidence type="ECO:0000313" key="5">
    <source>
        <dbReference type="Proteomes" id="UP000269669"/>
    </source>
</evidence>
<dbReference type="AlphaFoldDB" id="A0A3R9QBY7"/>